<dbReference type="EMBL" id="SNXZ01000003">
    <property type="protein sequence ID" value="TDP97146.1"/>
    <property type="molecule type" value="Genomic_DNA"/>
</dbReference>
<dbReference type="PROSITE" id="PS51257">
    <property type="entry name" value="PROKAR_LIPOPROTEIN"/>
    <property type="match status" value="1"/>
</dbReference>
<reference evidence="3 4" key="1">
    <citation type="submission" date="2019-03" db="EMBL/GenBank/DDBJ databases">
        <title>Genomic Encyclopedia of Type Strains, Phase IV (KMG-IV): sequencing the most valuable type-strain genomes for metagenomic binning, comparative biology and taxonomic classification.</title>
        <authorList>
            <person name="Goeker M."/>
        </authorList>
    </citation>
    <scope>NUCLEOTIDE SEQUENCE [LARGE SCALE GENOMIC DNA]</scope>
    <source>
        <strain evidence="3 4">DSM 45361</strain>
    </source>
</reference>
<evidence type="ECO:0000256" key="2">
    <source>
        <dbReference type="SAM" id="SignalP"/>
    </source>
</evidence>
<organism evidence="3 4">
    <name type="scientific">Labedaea rhizosphaerae</name>
    <dbReference type="NCBI Taxonomy" id="598644"/>
    <lineage>
        <taxon>Bacteria</taxon>
        <taxon>Bacillati</taxon>
        <taxon>Actinomycetota</taxon>
        <taxon>Actinomycetes</taxon>
        <taxon>Pseudonocardiales</taxon>
        <taxon>Pseudonocardiaceae</taxon>
        <taxon>Labedaea</taxon>
    </lineage>
</organism>
<proteinExistence type="predicted"/>
<keyword evidence="2" id="KW-0732">Signal</keyword>
<name>A0A4R6SDG3_LABRH</name>
<evidence type="ECO:0000256" key="1">
    <source>
        <dbReference type="SAM" id="MobiDB-lite"/>
    </source>
</evidence>
<evidence type="ECO:0008006" key="5">
    <source>
        <dbReference type="Google" id="ProtNLM"/>
    </source>
</evidence>
<dbReference type="Proteomes" id="UP000295444">
    <property type="component" value="Unassembled WGS sequence"/>
</dbReference>
<protein>
    <recommendedName>
        <fullName evidence="5">Lipoprotein</fullName>
    </recommendedName>
</protein>
<gene>
    <name evidence="3" type="ORF">EV186_103107</name>
</gene>
<evidence type="ECO:0000313" key="4">
    <source>
        <dbReference type="Proteomes" id="UP000295444"/>
    </source>
</evidence>
<keyword evidence="4" id="KW-1185">Reference proteome</keyword>
<evidence type="ECO:0000313" key="3">
    <source>
        <dbReference type="EMBL" id="TDP97146.1"/>
    </source>
</evidence>
<feature type="region of interest" description="Disordered" evidence="1">
    <location>
        <begin position="27"/>
        <end position="63"/>
    </location>
</feature>
<feature type="chain" id="PRO_5038531380" description="Lipoprotein" evidence="2">
    <location>
        <begin position="26"/>
        <end position="187"/>
    </location>
</feature>
<dbReference type="RefSeq" id="WP_166659221.1">
    <property type="nucleotide sequence ID" value="NZ_SNXZ01000003.1"/>
</dbReference>
<feature type="signal peptide" evidence="2">
    <location>
        <begin position="1"/>
        <end position="25"/>
    </location>
</feature>
<accession>A0A4R6SDG3</accession>
<dbReference type="AlphaFoldDB" id="A0A4R6SDG3"/>
<sequence>MRTALVTAMFTAAVAAALLSGCSGGDDTAAKTPTTTTATSTPAASSSASAPSSSAGGSTDAAGNTKQVCATAEKSLDLVAQDKMKTDVIAEAKSNGGDAQKAAVTVFKRNMGKIATTFTAQGKIATDTELGDALTVTATALTKALGEIKTVGDLDKLDNSAVLNSTEVKNAGQTLTDKCGGKFSDGF</sequence>
<comment type="caution">
    <text evidence="3">The sequence shown here is derived from an EMBL/GenBank/DDBJ whole genome shotgun (WGS) entry which is preliminary data.</text>
</comment>